<sequence length="192" mass="22435">MVEEITGFCKWSFPSTYLGCPIGHAKKKKIYFKELIKKIQNKLQMLKGKLLSYGGKVVLINHICNILGSVTSTEGRDKAWWMPGSDGKFKVSSTWELCRTREEYIDDISKIWEKGLSFPINQLQQIMEEWLKADDSPKLKQLVKVVPAFITWEIWKMRNVMKHGTERQQYQKKEELPQQAKAILQQDKEKTP</sequence>
<name>A0A9J5ZG45_SOLCO</name>
<comment type="caution">
    <text evidence="2">The sequence shown here is derived from an EMBL/GenBank/DDBJ whole genome shotgun (WGS) entry which is preliminary data.</text>
</comment>
<organism evidence="2 3">
    <name type="scientific">Solanum commersonii</name>
    <name type="common">Commerson's wild potato</name>
    <name type="synonym">Commerson's nightshade</name>
    <dbReference type="NCBI Taxonomy" id="4109"/>
    <lineage>
        <taxon>Eukaryota</taxon>
        <taxon>Viridiplantae</taxon>
        <taxon>Streptophyta</taxon>
        <taxon>Embryophyta</taxon>
        <taxon>Tracheophyta</taxon>
        <taxon>Spermatophyta</taxon>
        <taxon>Magnoliopsida</taxon>
        <taxon>eudicotyledons</taxon>
        <taxon>Gunneridae</taxon>
        <taxon>Pentapetalae</taxon>
        <taxon>asterids</taxon>
        <taxon>lamiids</taxon>
        <taxon>Solanales</taxon>
        <taxon>Solanaceae</taxon>
        <taxon>Solanoideae</taxon>
        <taxon>Solaneae</taxon>
        <taxon>Solanum</taxon>
    </lineage>
</organism>
<accession>A0A9J5ZG45</accession>
<protein>
    <submittedName>
        <fullName evidence="2">Uncharacterized protein</fullName>
    </submittedName>
</protein>
<evidence type="ECO:0000313" key="3">
    <source>
        <dbReference type="Proteomes" id="UP000824120"/>
    </source>
</evidence>
<evidence type="ECO:0000313" key="2">
    <source>
        <dbReference type="EMBL" id="KAG5610452.1"/>
    </source>
</evidence>
<dbReference type="Proteomes" id="UP000824120">
    <property type="component" value="Chromosome 4"/>
</dbReference>
<reference evidence="2 3" key="1">
    <citation type="submission" date="2020-09" db="EMBL/GenBank/DDBJ databases">
        <title>De no assembly of potato wild relative species, Solanum commersonii.</title>
        <authorList>
            <person name="Cho K."/>
        </authorList>
    </citation>
    <scope>NUCLEOTIDE SEQUENCE [LARGE SCALE GENOMIC DNA]</scope>
    <source>
        <strain evidence="2">LZ3.2</strain>
        <tissue evidence="2">Leaf</tissue>
    </source>
</reference>
<keyword evidence="3" id="KW-1185">Reference proteome</keyword>
<dbReference type="PANTHER" id="PTHR33116">
    <property type="entry name" value="REVERSE TRANSCRIPTASE ZINC-BINDING DOMAIN-CONTAINING PROTEIN-RELATED-RELATED"/>
    <property type="match status" value="1"/>
</dbReference>
<evidence type="ECO:0000256" key="1">
    <source>
        <dbReference type="SAM" id="MobiDB-lite"/>
    </source>
</evidence>
<dbReference type="PANTHER" id="PTHR33116:SF67">
    <property type="entry name" value="REVERSE TRANSCRIPTASE"/>
    <property type="match status" value="1"/>
</dbReference>
<gene>
    <name evidence="2" type="ORF">H5410_021733</name>
</gene>
<feature type="compositionally biased region" description="Basic and acidic residues" evidence="1">
    <location>
        <begin position="166"/>
        <end position="176"/>
    </location>
</feature>
<dbReference type="AlphaFoldDB" id="A0A9J5ZG45"/>
<proteinExistence type="predicted"/>
<feature type="region of interest" description="Disordered" evidence="1">
    <location>
        <begin position="166"/>
        <end position="192"/>
    </location>
</feature>
<dbReference type="EMBL" id="JACXVP010000004">
    <property type="protein sequence ID" value="KAG5610452.1"/>
    <property type="molecule type" value="Genomic_DNA"/>
</dbReference>